<sequence>MDPLIAPARELRACAALAYARQVDSGVVAHLTGDVDVLACVPDLVAADYAVTQDDGEQTWLSLTPQGRAAYRRHLRALLEGGA</sequence>
<proteinExistence type="predicted"/>
<dbReference type="EMBL" id="MVHS01000018">
    <property type="protein sequence ID" value="ORA70847.1"/>
    <property type="molecule type" value="Genomic_DNA"/>
</dbReference>
<dbReference type="Proteomes" id="UP000192801">
    <property type="component" value="Unassembled WGS sequence"/>
</dbReference>
<comment type="caution">
    <text evidence="1">The sequence shown here is derived from an EMBL/GenBank/DDBJ whole genome shotgun (WGS) entry which is preliminary data.</text>
</comment>
<accession>A0A1X0DEV0</accession>
<reference evidence="1 2" key="1">
    <citation type="submission" date="2016-12" db="EMBL/GenBank/DDBJ databases">
        <title>The new phylogeny of genus Mycobacterium.</title>
        <authorList>
            <person name="Tortoli E."/>
            <person name="Trovato A."/>
            <person name="Cirillo D.M."/>
        </authorList>
    </citation>
    <scope>NUCLEOTIDE SEQUENCE [LARGE SCALE GENOMIC DNA]</scope>
    <source>
        <strain evidence="1 2">DSM 45130</strain>
    </source>
</reference>
<gene>
    <name evidence="1" type="ORF">BST26_10020</name>
</gene>
<evidence type="ECO:0000313" key="2">
    <source>
        <dbReference type="Proteomes" id="UP000192801"/>
    </source>
</evidence>
<protein>
    <recommendedName>
        <fullName evidence="3">Transcriptional regulator</fullName>
    </recommendedName>
</protein>
<evidence type="ECO:0000313" key="1">
    <source>
        <dbReference type="EMBL" id="ORA70847.1"/>
    </source>
</evidence>
<keyword evidence="2" id="KW-1185">Reference proteome</keyword>
<organism evidence="1 2">
    <name type="scientific">Mycolicibacterium insubricum</name>
    <dbReference type="NCBI Taxonomy" id="444597"/>
    <lineage>
        <taxon>Bacteria</taxon>
        <taxon>Bacillati</taxon>
        <taxon>Actinomycetota</taxon>
        <taxon>Actinomycetes</taxon>
        <taxon>Mycobacteriales</taxon>
        <taxon>Mycobacteriaceae</taxon>
        <taxon>Mycolicibacterium</taxon>
    </lineage>
</organism>
<dbReference type="AlphaFoldDB" id="A0A1X0DEV0"/>
<evidence type="ECO:0008006" key="3">
    <source>
        <dbReference type="Google" id="ProtNLM"/>
    </source>
</evidence>
<name>A0A1X0DEV0_9MYCO</name>